<dbReference type="InterPro" id="IPR050570">
    <property type="entry name" value="Cell_wall_metabolism_enzyme"/>
</dbReference>
<dbReference type="PANTHER" id="PTHR21666:SF270">
    <property type="entry name" value="MUREIN HYDROLASE ACTIVATOR ENVC"/>
    <property type="match status" value="1"/>
</dbReference>
<dbReference type="Proteomes" id="UP000050509">
    <property type="component" value="Unassembled WGS sequence"/>
</dbReference>
<dbReference type="GO" id="GO:0004222">
    <property type="term" value="F:metalloendopeptidase activity"/>
    <property type="evidence" value="ECO:0007669"/>
    <property type="project" value="TreeGrafter"/>
</dbReference>
<proteinExistence type="predicted"/>
<dbReference type="Pfam" id="PF01551">
    <property type="entry name" value="Peptidase_M23"/>
    <property type="match status" value="1"/>
</dbReference>
<organism evidence="2 3">
    <name type="scientific">Kouleothrix aurantiaca</name>
    <dbReference type="NCBI Taxonomy" id="186479"/>
    <lineage>
        <taxon>Bacteria</taxon>
        <taxon>Bacillati</taxon>
        <taxon>Chloroflexota</taxon>
        <taxon>Chloroflexia</taxon>
        <taxon>Chloroflexales</taxon>
        <taxon>Roseiflexineae</taxon>
        <taxon>Roseiflexaceae</taxon>
        <taxon>Kouleothrix</taxon>
    </lineage>
</organism>
<reference evidence="2 3" key="1">
    <citation type="submission" date="2015-09" db="EMBL/GenBank/DDBJ databases">
        <title>Draft genome sequence of Kouleothrix aurantiaca JCM 19913.</title>
        <authorList>
            <person name="Hemp J."/>
        </authorList>
    </citation>
    <scope>NUCLEOTIDE SEQUENCE [LARGE SCALE GENOMIC DNA]</scope>
    <source>
        <strain evidence="2 3">COM-B</strain>
    </source>
</reference>
<name>A0A0P9DTM7_9CHLR</name>
<comment type="caution">
    <text evidence="2">The sequence shown here is derived from an EMBL/GenBank/DDBJ whole genome shotgun (WGS) entry which is preliminary data.</text>
</comment>
<sequence length="85" mass="9063">MYESGWCSGFGYCVKIDHGGGVVTIYGHMIKKPPVKVGQVVDVGDLIGYMGSTFDRSGGGYSTGVHLHFTVKVNGKAVNPLQFLP</sequence>
<dbReference type="AlphaFoldDB" id="A0A0P9DTM7"/>
<accession>A0A0P9DTM7</accession>
<dbReference type="EMBL" id="LJCR01000243">
    <property type="protein sequence ID" value="KPV53506.1"/>
    <property type="molecule type" value="Genomic_DNA"/>
</dbReference>
<keyword evidence="3" id="KW-1185">Reference proteome</keyword>
<dbReference type="PATRIC" id="fig|186479.3.peg.4876"/>
<feature type="domain" description="M23ase beta-sheet core" evidence="1">
    <location>
        <begin position="3"/>
        <end position="80"/>
    </location>
</feature>
<gene>
    <name evidence="2" type="ORF">SE17_09295</name>
</gene>
<evidence type="ECO:0000313" key="2">
    <source>
        <dbReference type="EMBL" id="KPV53506.1"/>
    </source>
</evidence>
<dbReference type="SUPFAM" id="SSF51261">
    <property type="entry name" value="Duplicated hybrid motif"/>
    <property type="match status" value="1"/>
</dbReference>
<dbReference type="Gene3D" id="2.70.70.10">
    <property type="entry name" value="Glucose Permease (Domain IIA)"/>
    <property type="match status" value="1"/>
</dbReference>
<dbReference type="PANTHER" id="PTHR21666">
    <property type="entry name" value="PEPTIDASE-RELATED"/>
    <property type="match status" value="1"/>
</dbReference>
<dbReference type="CDD" id="cd12797">
    <property type="entry name" value="M23_peptidase"/>
    <property type="match status" value="1"/>
</dbReference>
<protein>
    <recommendedName>
        <fullName evidence="1">M23ase beta-sheet core domain-containing protein</fullName>
    </recommendedName>
</protein>
<evidence type="ECO:0000313" key="3">
    <source>
        <dbReference type="Proteomes" id="UP000050509"/>
    </source>
</evidence>
<dbReference type="InterPro" id="IPR011055">
    <property type="entry name" value="Dup_hybrid_motif"/>
</dbReference>
<dbReference type="InterPro" id="IPR016047">
    <property type="entry name" value="M23ase_b-sheet_dom"/>
</dbReference>
<evidence type="ECO:0000259" key="1">
    <source>
        <dbReference type="Pfam" id="PF01551"/>
    </source>
</evidence>